<name>A0A6B2JZJ6_9RHOB</name>
<dbReference type="PANTHER" id="PTHR36439:SF1">
    <property type="entry name" value="DUF1697 DOMAIN-CONTAINING PROTEIN"/>
    <property type="match status" value="1"/>
</dbReference>
<protein>
    <submittedName>
        <fullName evidence="1">DUF1697 domain-containing protein</fullName>
    </submittedName>
</protein>
<reference evidence="1 2" key="1">
    <citation type="submission" date="2020-02" db="EMBL/GenBank/DDBJ databases">
        <title>Pseudoroseicyclus tamarix, sp. nov., isolated from offshore sediment of a Tamarix chinensis forest.</title>
        <authorList>
            <person name="Gai Y."/>
        </authorList>
    </citation>
    <scope>NUCLEOTIDE SEQUENCE [LARGE SCALE GENOMIC DNA]</scope>
    <source>
        <strain evidence="1 2">CLL3-39</strain>
    </source>
</reference>
<accession>A0A6B2JZJ6</accession>
<dbReference type="InterPro" id="IPR012545">
    <property type="entry name" value="DUF1697"/>
</dbReference>
<organism evidence="1 2">
    <name type="scientific">Pseudoroseicyclus tamaricis</name>
    <dbReference type="NCBI Taxonomy" id="2705421"/>
    <lineage>
        <taxon>Bacteria</taxon>
        <taxon>Pseudomonadati</taxon>
        <taxon>Pseudomonadota</taxon>
        <taxon>Alphaproteobacteria</taxon>
        <taxon>Rhodobacterales</taxon>
        <taxon>Paracoccaceae</taxon>
        <taxon>Pseudoroseicyclus</taxon>
    </lineage>
</organism>
<dbReference type="Pfam" id="PF08002">
    <property type="entry name" value="DUF1697"/>
    <property type="match status" value="1"/>
</dbReference>
<proteinExistence type="predicted"/>
<dbReference type="Proteomes" id="UP000474757">
    <property type="component" value="Unassembled WGS sequence"/>
</dbReference>
<dbReference type="RefSeq" id="WP_163891617.1">
    <property type="nucleotide sequence ID" value="NZ_JAAFYS010000002.1"/>
</dbReference>
<dbReference type="SUPFAM" id="SSF160379">
    <property type="entry name" value="SP0830-like"/>
    <property type="match status" value="1"/>
</dbReference>
<sequence length="178" mass="19149">MAVFVALLRGVNVGGVKVEMARLRALAEGLGWGDVRSYIASGNVVFSAEGDPAELAKALEAAIAAEFGRAVPVLVLTAGEMRKVAQNCPFEVESGNKVHCFFCWETPRIDEARYRELKRESEALQVVGRHVWMLHPEGMAGSRLGERIGRVVEGTELTGRNLNTVRKLAGMVDAGAGA</sequence>
<dbReference type="EMBL" id="JAAGAB010000002">
    <property type="protein sequence ID" value="NDV00792.1"/>
    <property type="molecule type" value="Genomic_DNA"/>
</dbReference>
<dbReference type="PANTHER" id="PTHR36439">
    <property type="entry name" value="BLL4334 PROTEIN"/>
    <property type="match status" value="1"/>
</dbReference>
<keyword evidence="2" id="KW-1185">Reference proteome</keyword>
<dbReference type="AlphaFoldDB" id="A0A6B2JZJ6"/>
<dbReference type="Gene3D" id="3.30.70.1280">
    <property type="entry name" value="SP0830-like domains"/>
    <property type="match status" value="1"/>
</dbReference>
<gene>
    <name evidence="1" type="ORF">GZA08_07390</name>
</gene>
<comment type="caution">
    <text evidence="1">The sequence shown here is derived from an EMBL/GenBank/DDBJ whole genome shotgun (WGS) entry which is preliminary data.</text>
</comment>
<evidence type="ECO:0000313" key="1">
    <source>
        <dbReference type="EMBL" id="NDV00792.1"/>
    </source>
</evidence>
<evidence type="ECO:0000313" key="2">
    <source>
        <dbReference type="Proteomes" id="UP000474757"/>
    </source>
</evidence>
<dbReference type="PIRSF" id="PIRSF008502">
    <property type="entry name" value="UCP008502"/>
    <property type="match status" value="1"/>
</dbReference>